<reference evidence="1 2" key="1">
    <citation type="submission" date="2023-07" db="EMBL/GenBank/DDBJ databases">
        <title>Sequencing the genomes of 1000 actinobacteria strains.</title>
        <authorList>
            <person name="Klenk H.-P."/>
        </authorList>
    </citation>
    <scope>NUCLEOTIDE SEQUENCE [LARGE SCALE GENOMIC DNA]</scope>
    <source>
        <strain evidence="1 2">DSM 44109</strain>
    </source>
</reference>
<gene>
    <name evidence="1" type="ORF">J2S55_001330</name>
</gene>
<organism evidence="1 2">
    <name type="scientific">Streptosporangium brasiliense</name>
    <dbReference type="NCBI Taxonomy" id="47480"/>
    <lineage>
        <taxon>Bacteria</taxon>
        <taxon>Bacillati</taxon>
        <taxon>Actinomycetota</taxon>
        <taxon>Actinomycetes</taxon>
        <taxon>Streptosporangiales</taxon>
        <taxon>Streptosporangiaceae</taxon>
        <taxon>Streptosporangium</taxon>
    </lineage>
</organism>
<dbReference type="EMBL" id="JAUSRB010000001">
    <property type="protein sequence ID" value="MDP9862071.1"/>
    <property type="molecule type" value="Genomic_DNA"/>
</dbReference>
<evidence type="ECO:0000313" key="2">
    <source>
        <dbReference type="Proteomes" id="UP001230426"/>
    </source>
</evidence>
<comment type="caution">
    <text evidence="1">The sequence shown here is derived from an EMBL/GenBank/DDBJ whole genome shotgun (WGS) entry which is preliminary data.</text>
</comment>
<name>A0ABT9QZI3_9ACTN</name>
<evidence type="ECO:0000313" key="1">
    <source>
        <dbReference type="EMBL" id="MDP9862071.1"/>
    </source>
</evidence>
<accession>A0ABT9QZI3</accession>
<sequence>MSLLTHKNVGVWEISRKSLGVILRHKQIIDSGRRLTGG</sequence>
<protein>
    <submittedName>
        <fullName evidence="1">Uncharacterized protein</fullName>
    </submittedName>
</protein>
<keyword evidence="2" id="KW-1185">Reference proteome</keyword>
<proteinExistence type="predicted"/>
<dbReference type="Proteomes" id="UP001230426">
    <property type="component" value="Unassembled WGS sequence"/>
</dbReference>